<dbReference type="InterPro" id="IPR025743">
    <property type="entry name" value="TssM1_N"/>
</dbReference>
<dbReference type="AlphaFoldDB" id="A0A1I2DXD9"/>
<evidence type="ECO:0000259" key="7">
    <source>
        <dbReference type="Pfam" id="PF21070"/>
    </source>
</evidence>
<dbReference type="Proteomes" id="UP000199400">
    <property type="component" value="Unassembled WGS sequence"/>
</dbReference>
<protein>
    <submittedName>
        <fullName evidence="8">Type VI protein secretion system component VasK</fullName>
    </submittedName>
</protein>
<evidence type="ECO:0000256" key="2">
    <source>
        <dbReference type="SAM" id="MobiDB-lite"/>
    </source>
</evidence>
<dbReference type="InterPro" id="IPR048677">
    <property type="entry name" value="TssM1_hel"/>
</dbReference>
<reference evidence="9" key="1">
    <citation type="submission" date="2016-10" db="EMBL/GenBank/DDBJ databases">
        <authorList>
            <person name="Varghese N."/>
            <person name="Submissions S."/>
        </authorList>
    </citation>
    <scope>NUCLEOTIDE SEQUENCE [LARGE SCALE GENOMIC DNA]</scope>
    <source>
        <strain evidence="9">ATCC 25963</strain>
    </source>
</reference>
<keyword evidence="9" id="KW-1185">Reference proteome</keyword>
<dbReference type="InterPro" id="IPR009612">
    <property type="entry name" value="IcmF-rel"/>
</dbReference>
<feature type="coiled-coil region" evidence="1">
    <location>
        <begin position="855"/>
        <end position="882"/>
    </location>
</feature>
<keyword evidence="3" id="KW-0812">Transmembrane</keyword>
<feature type="transmembrane region" description="Helical" evidence="3">
    <location>
        <begin position="427"/>
        <end position="446"/>
    </location>
</feature>
<feature type="domain" description="IcmF-related" evidence="5">
    <location>
        <begin position="489"/>
        <end position="797"/>
    </location>
</feature>
<feature type="domain" description="Type VI secretion system IcmF C-terminal" evidence="4">
    <location>
        <begin position="1045"/>
        <end position="1133"/>
    </location>
</feature>
<dbReference type="Pfam" id="PF06761">
    <property type="entry name" value="IcmF-related"/>
    <property type="match status" value="1"/>
</dbReference>
<keyword evidence="3" id="KW-0472">Membrane</keyword>
<dbReference type="InterPro" id="IPR010623">
    <property type="entry name" value="IcmF_C"/>
</dbReference>
<name>A0A1I2DXD9_9BACT</name>
<dbReference type="STRING" id="54.SAMN02745121_05779"/>
<dbReference type="InterPro" id="IPR053156">
    <property type="entry name" value="T6SS_TssM-like"/>
</dbReference>
<gene>
    <name evidence="8" type="ORF">SAMN02745121_05779</name>
</gene>
<organism evidence="8 9">
    <name type="scientific">Nannocystis exedens</name>
    <dbReference type="NCBI Taxonomy" id="54"/>
    <lineage>
        <taxon>Bacteria</taxon>
        <taxon>Pseudomonadati</taxon>
        <taxon>Myxococcota</taxon>
        <taxon>Polyangia</taxon>
        <taxon>Nannocystales</taxon>
        <taxon>Nannocystaceae</taxon>
        <taxon>Nannocystis</taxon>
    </lineage>
</organism>
<feature type="domain" description="Type VI secretion system component TssM1 N-terminal" evidence="6">
    <location>
        <begin position="183"/>
        <end position="433"/>
    </location>
</feature>
<evidence type="ECO:0000259" key="6">
    <source>
        <dbReference type="Pfam" id="PF14331"/>
    </source>
</evidence>
<dbReference type="Pfam" id="PF06744">
    <property type="entry name" value="IcmF_C"/>
    <property type="match status" value="1"/>
</dbReference>
<dbReference type="Pfam" id="PF14331">
    <property type="entry name" value="IcmF-related_N"/>
    <property type="match status" value="1"/>
</dbReference>
<evidence type="ECO:0000313" key="9">
    <source>
        <dbReference type="Proteomes" id="UP000199400"/>
    </source>
</evidence>
<feature type="transmembrane region" description="Helical" evidence="3">
    <location>
        <begin position="31"/>
        <end position="55"/>
    </location>
</feature>
<evidence type="ECO:0000313" key="8">
    <source>
        <dbReference type="EMBL" id="SFE85236.1"/>
    </source>
</evidence>
<evidence type="ECO:0000259" key="4">
    <source>
        <dbReference type="Pfam" id="PF06744"/>
    </source>
</evidence>
<accession>A0A1I2DXD9</accession>
<feature type="region of interest" description="Disordered" evidence="2">
    <location>
        <begin position="131"/>
        <end position="157"/>
    </location>
</feature>
<evidence type="ECO:0000256" key="1">
    <source>
        <dbReference type="SAM" id="Coils"/>
    </source>
</evidence>
<evidence type="ECO:0000256" key="3">
    <source>
        <dbReference type="SAM" id="Phobius"/>
    </source>
</evidence>
<dbReference type="Pfam" id="PF21070">
    <property type="entry name" value="IcmF_helical"/>
    <property type="match status" value="1"/>
</dbReference>
<dbReference type="OrthoDB" id="9758229at2"/>
<keyword evidence="1" id="KW-0175">Coiled coil</keyword>
<evidence type="ECO:0000259" key="5">
    <source>
        <dbReference type="Pfam" id="PF06761"/>
    </source>
</evidence>
<dbReference type="EMBL" id="FOMX01000021">
    <property type="protein sequence ID" value="SFE85236.1"/>
    <property type="molecule type" value="Genomic_DNA"/>
</dbReference>
<feature type="domain" description="Type VI secretion system component TssM1 helical" evidence="7">
    <location>
        <begin position="934"/>
        <end position="1031"/>
    </location>
</feature>
<keyword evidence="3" id="KW-1133">Transmembrane helix</keyword>
<dbReference type="PANTHER" id="PTHR36153">
    <property type="entry name" value="INNER MEMBRANE PROTEIN-RELATED"/>
    <property type="match status" value="1"/>
</dbReference>
<dbReference type="PANTHER" id="PTHR36153:SF1">
    <property type="entry name" value="TYPE VI SECRETION SYSTEM COMPONENT TSSM1"/>
    <property type="match status" value="1"/>
</dbReference>
<proteinExistence type="predicted"/>
<sequence>MKGMIYVLTIAGAAIAAMVAAVRYLKLPQEYVWWTAALMAVVVIIAGIVTFINFLRAKKAAVDKANPKASQEQLDFANRLRDVAATLKHVDRHQRSTAPARPRLVSARLDAPWVAVLGLQGHGKTRLLGAPHPKRLPEYDHNGPVKGADASAAPEDRPRLFSAPGQAVFVEVPHALAHREDLRKSWLAELKLLSKRDQPLHAIVLCVAADDLVTAPDPIARAGEIGDLLAAEVSDLVTNLQVHVPVFLVVTRLDRLSGFGDVLGAFETLSAPLGFELPDGRSEELAVKELRSRFDALAGWLDRRALRLLSRFREPDPPRQGRIYTLVQQIAGMQEPLAAIAQRVLAARGGDPVRLRGVFLTSAMQDGEPVVDAVLENLAKKTRGSFTPAAPDPAPSRRIFAEELIGTHVLRAGGLARRTTRALQRSAIKRIAVGASLGMVGLYVALDSAGAAGRNRELNQQTADASAAAAAELGGRRRVPVESGKIVPLRELLARWEDESGDDRDEVREWGLFRDEVVPPLRSFYKDAMFAGVTSTLRDKAEAELRDFAARFESPELIPDIEDRIRNRLSLRFYLLVTGDKKSYEMQPISQESKFLRETLRIRWSGSARTQVGTAEYAAIERAVDKYIDLAQDSDFNLPRDPLLIEQAQEILKREDSVRAEVEKIVDEVNGIQELSKVNLRTLTGLPDLENDGTEVRAAFTIEGWAYVKRELASALEADSWVLGLDQAQASQRQRRRGAEMRTEYFKMYTEEWRRFIQRTRIAPPTSLDEGKRLMGELVKGPRLPLWRVFAELKRHTEIADDYDYGDNKSLLALLSKDKDKNTGGLVKADAVRKEFARLVIFGVAPEGKEGTAGLDQYHGRLKELRDAIGKALENKEEEKALVEQLRGAIDFTKSLVQDAELDTWTAGTTKLLVTPLEELLRMLVRDQGTGAVADWCARIVDPMYERFDGRYPFAADSRSDAAVADFEEFFHPENGFIRKAREELLSGYVVLEGNTVELRDRGRNDGPKLDPGVIRFLNRAQDIGTVFFQNEELRVDFELILACNPQVSKVEVTVEGKKIEFACGNEKPTLMRWPGKEEHGASLKAYGRQTNKVLAMSGEWGLFELLEKPPSTVPEFKGDEVVNFRFDMTSYNLGVLDVRVRPRRVRGGTAFFGLPNGSKQFLSLVRAADVLPPKRLFTNMAPCGGS</sequence>